<evidence type="ECO:0000313" key="1">
    <source>
        <dbReference type="EMBL" id="MQL73225.1"/>
    </source>
</evidence>
<comment type="caution">
    <text evidence="1">The sequence shown here is derived from an EMBL/GenBank/DDBJ whole genome shotgun (WGS) entry which is preliminary data.</text>
</comment>
<proteinExistence type="predicted"/>
<accession>A0A843TQ85</accession>
<reference evidence="1" key="1">
    <citation type="submission" date="2017-07" db="EMBL/GenBank/DDBJ databases">
        <title>Taro Niue Genome Assembly and Annotation.</title>
        <authorList>
            <person name="Atibalentja N."/>
            <person name="Keating K."/>
            <person name="Fields C.J."/>
        </authorList>
    </citation>
    <scope>NUCLEOTIDE SEQUENCE</scope>
    <source>
        <strain evidence="1">Niue_2</strain>
        <tissue evidence="1">Leaf</tissue>
    </source>
</reference>
<protein>
    <submittedName>
        <fullName evidence="1">Uncharacterized protein</fullName>
    </submittedName>
</protein>
<dbReference type="EMBL" id="NMUH01000157">
    <property type="protein sequence ID" value="MQL73225.1"/>
    <property type="molecule type" value="Genomic_DNA"/>
</dbReference>
<evidence type="ECO:0000313" key="2">
    <source>
        <dbReference type="Proteomes" id="UP000652761"/>
    </source>
</evidence>
<gene>
    <name evidence="1" type="ORF">Taro_005552</name>
</gene>
<keyword evidence="2" id="KW-1185">Reference proteome</keyword>
<sequence length="105" mass="12067">MDFKESSIFTIQPLQGSETGVPVLEEDVVRSDSEREETPKYLGYLNTLHPNPRDEFKTCWGCVEELLGAGELWIDHKKDIFFPFSSAAACINHPLEVDQRRRPRT</sequence>
<dbReference type="AlphaFoldDB" id="A0A843TQ85"/>
<name>A0A843TQ85_COLES</name>
<dbReference type="Proteomes" id="UP000652761">
    <property type="component" value="Unassembled WGS sequence"/>
</dbReference>
<organism evidence="1 2">
    <name type="scientific">Colocasia esculenta</name>
    <name type="common">Wild taro</name>
    <name type="synonym">Arum esculentum</name>
    <dbReference type="NCBI Taxonomy" id="4460"/>
    <lineage>
        <taxon>Eukaryota</taxon>
        <taxon>Viridiplantae</taxon>
        <taxon>Streptophyta</taxon>
        <taxon>Embryophyta</taxon>
        <taxon>Tracheophyta</taxon>
        <taxon>Spermatophyta</taxon>
        <taxon>Magnoliopsida</taxon>
        <taxon>Liliopsida</taxon>
        <taxon>Araceae</taxon>
        <taxon>Aroideae</taxon>
        <taxon>Colocasieae</taxon>
        <taxon>Colocasia</taxon>
    </lineage>
</organism>